<dbReference type="EC" id="6.3.5.13" evidence="5"/>
<feature type="domain" description="Mur ligase central" evidence="6">
    <location>
        <begin position="50"/>
        <end position="188"/>
    </location>
</feature>
<dbReference type="HAMAP" id="MF_02214">
    <property type="entry name" value="Lipid_II_synth_MurT"/>
    <property type="match status" value="1"/>
</dbReference>
<comment type="catalytic activity">
    <reaction evidence="5">
        <text>beta-D-GlcNAc-(1-&gt;4)-Mur2Ac(oyl-L-Ala-gamma-D-Glu-L-Lys-D-Ala-D-Ala)-di-trans,octa-cis-undecaprenyl diphosphate + ATP = beta-D-GlcNAc-(1-&gt;4)-Mur2Ac(oyl-L-Ala-gamma-D-O-P-Glu-L-Lys-D-Ala-D-Ala)-di-trans,octa-cis-undecaprenyl diphosphate + ADP</text>
        <dbReference type="Rhea" id="RHEA:59488"/>
        <dbReference type="ChEBI" id="CHEBI:30616"/>
        <dbReference type="ChEBI" id="CHEBI:60033"/>
        <dbReference type="ChEBI" id="CHEBI:143132"/>
        <dbReference type="ChEBI" id="CHEBI:456216"/>
    </reaction>
</comment>
<evidence type="ECO:0000313" key="8">
    <source>
        <dbReference type="EMBL" id="MDO5457487.1"/>
    </source>
</evidence>
<dbReference type="PROSITE" id="PS01011">
    <property type="entry name" value="FOLYLPOLYGLU_SYNT_1"/>
    <property type="match status" value="1"/>
</dbReference>
<evidence type="ECO:0000259" key="7">
    <source>
        <dbReference type="Pfam" id="PF08353"/>
    </source>
</evidence>
<keyword evidence="3 5" id="KW-0547">Nucleotide-binding</keyword>
<sequence length="428" mass="47944">MSYFALLIGKLLRFCLNVFGRGSSLPGKIALKIDENILSKFDFPSLVIFVTGTNGKTSTTHYLSNILSEAQYKTMTNLAGANLVQGIVTQALEYSSFNFTIQADAVVLEVDEATLPNIIEDIKPSHILMLNLFPDQEDRFGSVEELAIKLNKALVTDSKLILNANDPRLAWIGESHPELAITYYGVDKISLIQPSHSILCPNCQQELSYQWQHYEHLGYYSCSSCGFKTPFVQYMARKVDLNQQVFDLDDFSYPIPQATSYTLFNVLAAVSLALDLEIKEETIHSAIEGTEIVRGRNEKIEFADKKIAVNLAKNPAGMNQSISNLLSQETENYNLMLAINNQAADGVSIAWLKDCDFTRLLETPLQHIYLSGSVRKDLYQILLNQGIPKNKLSIEEIASGLEKLTTHPENAYIIANYTSLNNIYKYIK</sequence>
<keyword evidence="5" id="KW-0133">Cell shape</keyword>
<evidence type="ECO:0000256" key="2">
    <source>
        <dbReference type="ARBA" id="ARBA00022598"/>
    </source>
</evidence>
<keyword evidence="5" id="KW-0479">Metal-binding</keyword>
<comment type="subunit">
    <text evidence="5">Forms a heterodimer with GatD.</text>
</comment>
<dbReference type="GO" id="GO:0004326">
    <property type="term" value="F:tetrahydrofolylpolyglutamate synthase activity"/>
    <property type="evidence" value="ECO:0007669"/>
    <property type="project" value="InterPro"/>
</dbReference>
<feature type="binding site" evidence="5">
    <location>
        <position position="200"/>
    </location>
    <ligand>
        <name>Zn(2+)</name>
        <dbReference type="ChEBI" id="CHEBI:29105"/>
    </ligand>
</feature>
<dbReference type="Proteomes" id="UP001171751">
    <property type="component" value="Unassembled WGS sequence"/>
</dbReference>
<keyword evidence="5" id="KW-0961">Cell wall biogenesis/degradation</keyword>
<dbReference type="GO" id="GO:0140282">
    <property type="term" value="F:carbon-nitrogen ligase activity on lipid II"/>
    <property type="evidence" value="ECO:0007669"/>
    <property type="project" value="UniProtKB-UniRule"/>
</dbReference>
<name>A0AA43ZSQ5_9LACT</name>
<evidence type="ECO:0000256" key="1">
    <source>
        <dbReference type="ARBA" id="ARBA00004752"/>
    </source>
</evidence>
<dbReference type="GO" id="GO:0005524">
    <property type="term" value="F:ATP binding"/>
    <property type="evidence" value="ECO:0007669"/>
    <property type="project" value="UniProtKB-UniRule"/>
</dbReference>
<evidence type="ECO:0000313" key="9">
    <source>
        <dbReference type="Proteomes" id="UP001171751"/>
    </source>
</evidence>
<accession>A0AA43ZSQ5</accession>
<dbReference type="EMBL" id="JAUNQW010000012">
    <property type="protein sequence ID" value="MDO5457487.1"/>
    <property type="molecule type" value="Genomic_DNA"/>
</dbReference>
<keyword evidence="4 5" id="KW-0067">ATP-binding</keyword>
<evidence type="ECO:0000256" key="3">
    <source>
        <dbReference type="ARBA" id="ARBA00022741"/>
    </source>
</evidence>
<evidence type="ECO:0000259" key="6">
    <source>
        <dbReference type="Pfam" id="PF08245"/>
    </source>
</evidence>
<dbReference type="GO" id="GO:0071555">
    <property type="term" value="P:cell wall organization"/>
    <property type="evidence" value="ECO:0007669"/>
    <property type="project" value="UniProtKB-KW"/>
</dbReference>
<dbReference type="InterPro" id="IPR043703">
    <property type="entry name" value="Lipid_II_synth_MurT"/>
</dbReference>
<feature type="binding site" evidence="5">
    <location>
        <position position="222"/>
    </location>
    <ligand>
        <name>Zn(2+)</name>
        <dbReference type="ChEBI" id="CHEBI:29105"/>
    </ligand>
</feature>
<protein>
    <recommendedName>
        <fullName evidence="5">Lipid II isoglutaminyl synthase (glutamine-hydrolyzing) subunit MurT</fullName>
        <ecNumber evidence="5">6.3.5.13</ecNumber>
    </recommendedName>
</protein>
<dbReference type="GO" id="GO:0008270">
    <property type="term" value="F:zinc ion binding"/>
    <property type="evidence" value="ECO:0007669"/>
    <property type="project" value="UniProtKB-UniRule"/>
</dbReference>
<organism evidence="8 9">
    <name type="scientific">Atopococcus tabaci</name>
    <dbReference type="NCBI Taxonomy" id="269774"/>
    <lineage>
        <taxon>Bacteria</taxon>
        <taxon>Bacillati</taxon>
        <taxon>Bacillota</taxon>
        <taxon>Bacilli</taxon>
        <taxon>Lactobacillales</taxon>
        <taxon>Carnobacteriaceae</taxon>
        <taxon>Atopococcus</taxon>
    </lineage>
</organism>
<dbReference type="InterPro" id="IPR013221">
    <property type="entry name" value="Mur_ligase_cen"/>
</dbReference>
<gene>
    <name evidence="5" type="primary">murT</name>
    <name evidence="8" type="ORF">Q4F26_03995</name>
</gene>
<dbReference type="InterPro" id="IPR013564">
    <property type="entry name" value="MurT_C"/>
</dbReference>
<comment type="caution">
    <text evidence="5">Lacks conserved residue(s) required for the propagation of feature annotation.</text>
</comment>
<dbReference type="SUPFAM" id="SSF53623">
    <property type="entry name" value="MurD-like peptide ligases, catalytic domain"/>
    <property type="match status" value="1"/>
</dbReference>
<dbReference type="InterPro" id="IPR036565">
    <property type="entry name" value="Mur-like_cat_sf"/>
</dbReference>
<feature type="domain" description="Lipid II isoglutaminyl synthase (glutamine-hydrolyzing) subunit MurT C-terminal" evidence="7">
    <location>
        <begin position="311"/>
        <end position="420"/>
    </location>
</feature>
<comment type="similarity">
    <text evidence="5">Belongs to the MurCDEF family. MurT subfamily.</text>
</comment>
<reference evidence="8" key="1">
    <citation type="submission" date="2023-07" db="EMBL/GenBank/DDBJ databases">
        <title>Between Cages and Wild: Unraveling the Impact of Captivity on Animal Microbiomes and Antimicrobial Resistance.</title>
        <authorList>
            <person name="Schmartz G.P."/>
            <person name="Rehner J."/>
            <person name="Schuff M.J."/>
            <person name="Becker S.L."/>
            <person name="Kravczyk M."/>
            <person name="Gurevich A."/>
            <person name="Francke R."/>
            <person name="Mueller R."/>
            <person name="Keller V."/>
            <person name="Keller A."/>
        </authorList>
    </citation>
    <scope>NUCLEOTIDE SEQUENCE</scope>
    <source>
        <strain evidence="8">S39M_St_73</strain>
    </source>
</reference>
<dbReference type="InterPro" id="IPR018109">
    <property type="entry name" value="Folylpolyglutamate_synth_CS"/>
</dbReference>
<comment type="pathway">
    <text evidence="1 5">Cell wall biogenesis; peptidoglycan biosynthesis.</text>
</comment>
<dbReference type="GO" id="GO:0009252">
    <property type="term" value="P:peptidoglycan biosynthetic process"/>
    <property type="evidence" value="ECO:0007669"/>
    <property type="project" value="UniProtKB-UniRule"/>
</dbReference>
<keyword evidence="9" id="KW-1185">Reference proteome</keyword>
<comment type="function">
    <text evidence="5">The lipid II isoglutaminyl synthase complex catalyzes the formation of alpha-D-isoglutamine in the cell wall lipid II stem peptide. The MurT subunit catalyzes the ATP-dependent amidation of D-glutamate residue of lipid II, converting it to an isoglutamine residue.</text>
</comment>
<keyword evidence="5" id="KW-0862">Zinc</keyword>
<keyword evidence="5" id="KW-0573">Peptidoglycan synthesis</keyword>
<feature type="binding site" evidence="5">
    <location>
        <position position="203"/>
    </location>
    <ligand>
        <name>Zn(2+)</name>
        <dbReference type="ChEBI" id="CHEBI:29105"/>
    </ligand>
</feature>
<keyword evidence="2 5" id="KW-0436">Ligase</keyword>
<dbReference type="PANTHER" id="PTHR23135">
    <property type="entry name" value="MUR LIGASE FAMILY MEMBER"/>
    <property type="match status" value="1"/>
</dbReference>
<comment type="caution">
    <text evidence="8">The sequence shown here is derived from an EMBL/GenBank/DDBJ whole genome shotgun (WGS) entry which is preliminary data.</text>
</comment>
<comment type="catalytic activity">
    <reaction evidence="5">
        <text>beta-D-GlcNAc-(1-&gt;4)-Mur2Ac(oyl-L-Ala-gamma-D-O-P-Glu-L-Lys-D-Ala-D-Ala)-di-trans,octa-cis-undecaprenyl diphosphate + NH4(+) = beta-D-GlcNAc-(1-&gt;4)-Mur2Ac(oyl-L-Ala-D-isoglutaminyl-L-Lys-D-Ala-D-Ala)-di-trans,octa-cis-undecaprenyl diphosphate + phosphate + H(+)</text>
        <dbReference type="Rhea" id="RHEA:57932"/>
        <dbReference type="ChEBI" id="CHEBI:15378"/>
        <dbReference type="ChEBI" id="CHEBI:28938"/>
        <dbReference type="ChEBI" id="CHEBI:43474"/>
        <dbReference type="ChEBI" id="CHEBI:62233"/>
        <dbReference type="ChEBI" id="CHEBI:143132"/>
    </reaction>
</comment>
<dbReference type="PANTHER" id="PTHR23135:SF7">
    <property type="entry name" value="LIPID II ISOGLUTAMINYL SYNTHASE (GLUTAMINE-HYDROLYZING) SUBUNIT MURT"/>
    <property type="match status" value="1"/>
</dbReference>
<feature type="binding site" evidence="5">
    <location>
        <position position="225"/>
    </location>
    <ligand>
        <name>Zn(2+)</name>
        <dbReference type="ChEBI" id="CHEBI:29105"/>
    </ligand>
</feature>
<evidence type="ECO:0000256" key="5">
    <source>
        <dbReference type="HAMAP-Rule" id="MF_02214"/>
    </source>
</evidence>
<proteinExistence type="inferred from homology"/>
<evidence type="ECO:0000256" key="4">
    <source>
        <dbReference type="ARBA" id="ARBA00022840"/>
    </source>
</evidence>
<comment type="catalytic activity">
    <reaction evidence="5">
        <text>beta-D-GlcNAc-(1-&gt;4)-Mur2Ac(oyl-L-Ala-gamma-D-Glu-L-Lys-D-Ala-D-Ala)-di-trans,octa-cis-undecaprenyl diphosphate + L-glutamine + ATP + H2O = beta-D-GlcNAc-(1-&gt;4)-Mur2Ac(oyl-L-Ala-D-isoglutaminyl-L-Lys-D-Ala-D-Ala)-di-trans,octa-cis-undecaprenyl diphosphate + L-glutamate + ADP + phosphate + H(+)</text>
        <dbReference type="Rhea" id="RHEA:57928"/>
        <dbReference type="ChEBI" id="CHEBI:15377"/>
        <dbReference type="ChEBI" id="CHEBI:15378"/>
        <dbReference type="ChEBI" id="CHEBI:29985"/>
        <dbReference type="ChEBI" id="CHEBI:30616"/>
        <dbReference type="ChEBI" id="CHEBI:43474"/>
        <dbReference type="ChEBI" id="CHEBI:58359"/>
        <dbReference type="ChEBI" id="CHEBI:60033"/>
        <dbReference type="ChEBI" id="CHEBI:62233"/>
        <dbReference type="ChEBI" id="CHEBI:456216"/>
        <dbReference type="EC" id="6.3.5.13"/>
    </reaction>
</comment>
<dbReference type="Pfam" id="PF08245">
    <property type="entry name" value="Mur_ligase_M"/>
    <property type="match status" value="1"/>
</dbReference>
<dbReference type="GO" id="GO:0008360">
    <property type="term" value="P:regulation of cell shape"/>
    <property type="evidence" value="ECO:0007669"/>
    <property type="project" value="UniProtKB-KW"/>
</dbReference>
<dbReference type="Gene3D" id="3.40.1190.10">
    <property type="entry name" value="Mur-like, catalytic domain"/>
    <property type="match status" value="1"/>
</dbReference>
<dbReference type="AlphaFoldDB" id="A0AA43ZSQ5"/>
<dbReference type="Pfam" id="PF08353">
    <property type="entry name" value="MurT_C"/>
    <property type="match status" value="1"/>
</dbReference>